<dbReference type="EMBL" id="JAZGJU010000022">
    <property type="protein sequence ID" value="MEE6128021.1"/>
    <property type="molecule type" value="Genomic_DNA"/>
</dbReference>
<sequence>MKALLTTSLMIPLICSVLLSCDKKEVLSEDIKIITPGRNLATVNGTDIYTSDLLIEPDTSDTLKFKLTDKDWALLRNSF</sequence>
<evidence type="ECO:0000313" key="1">
    <source>
        <dbReference type="EMBL" id="MEE6128021.1"/>
    </source>
</evidence>
<feature type="non-terminal residue" evidence="1">
    <location>
        <position position="79"/>
    </location>
</feature>
<dbReference type="RefSeq" id="WP_330937338.1">
    <property type="nucleotide sequence ID" value="NZ_JAZGJU010000022.1"/>
</dbReference>
<proteinExistence type="predicted"/>
<protein>
    <submittedName>
        <fullName evidence="1">Uncharacterized protein</fullName>
    </submittedName>
</protein>
<dbReference type="Proteomes" id="UP001350005">
    <property type="component" value="Unassembled WGS sequence"/>
</dbReference>
<evidence type="ECO:0000313" key="2">
    <source>
        <dbReference type="Proteomes" id="UP001350005"/>
    </source>
</evidence>
<accession>A0ABU7QZT1</accession>
<organism evidence="1 2">
    <name type="scientific">Chryseobacterium arthrosphaerae</name>
    <dbReference type="NCBI Taxonomy" id="651561"/>
    <lineage>
        <taxon>Bacteria</taxon>
        <taxon>Pseudomonadati</taxon>
        <taxon>Bacteroidota</taxon>
        <taxon>Flavobacteriia</taxon>
        <taxon>Flavobacteriales</taxon>
        <taxon>Weeksellaceae</taxon>
        <taxon>Chryseobacterium group</taxon>
        <taxon>Chryseobacterium</taxon>
    </lineage>
</organism>
<comment type="caution">
    <text evidence="1">The sequence shown here is derived from an EMBL/GenBank/DDBJ whole genome shotgun (WGS) entry which is preliminary data.</text>
</comment>
<reference evidence="1 2" key="1">
    <citation type="submission" date="2024-01" db="EMBL/GenBank/DDBJ databases">
        <title>Whole genome of Chryseobacterium arthrosphaerae NNCa 2741.</title>
        <authorList>
            <person name="Boriskina E.V."/>
            <person name="Gordinskaya N.A."/>
            <person name="Kropotov V.S."/>
            <person name="Alekseeva A.E."/>
            <person name="Makhova M.A."/>
            <person name="Kryazhev D.V."/>
            <person name="Shkurkina I.S."/>
        </authorList>
    </citation>
    <scope>NUCLEOTIDE SEQUENCE [LARGE SCALE GENOMIC DNA]</scope>
    <source>
        <strain evidence="1 2">NNCa 2741</strain>
    </source>
</reference>
<keyword evidence="2" id="KW-1185">Reference proteome</keyword>
<name>A0ABU7QZT1_9FLAO</name>
<gene>
    <name evidence="1" type="ORF">V2E39_11565</name>
</gene>
<dbReference type="PROSITE" id="PS51257">
    <property type="entry name" value="PROKAR_LIPOPROTEIN"/>
    <property type="match status" value="1"/>
</dbReference>